<sequence>MTACRPFSFLAALMCLWMQAAECHAEIQADHSFLMIPPKKSAEFSTALLQQVEKEMAPLTSSKEKRAAVSSFTTSKGCYVLHGDLFGSGQRFALMELQVDPSFEMLATEEKVVGLAWLNAGRWELCALIDVAPVWRPKGWKKSDDDYLPVTPAEHPFELEDLSGDGVPEVILAAYVDKYFQEYFMFRWNAKTKSLACVADSMAKPVGQGSYVILHSNSGRRAIWGEWSFCRWNGDRLIEKASWHEEVPYNPPEEPFMIAKRVNSDGTTVEFELKDLESDSYTDSVYRITRQEKPFAKVTFKWSRTLQAVAADGYYPPGEEAAYLFEKLTGLPRKLYPGLEYQKRIKSLEKSVKIHVEGEQEAREMLSPR</sequence>
<dbReference type="Proteomes" id="UP001596052">
    <property type="component" value="Unassembled WGS sequence"/>
</dbReference>
<evidence type="ECO:0000313" key="2">
    <source>
        <dbReference type="EMBL" id="MFC5454081.1"/>
    </source>
</evidence>
<reference evidence="3" key="1">
    <citation type="journal article" date="2019" name="Int. J. Syst. Evol. Microbiol.">
        <title>The Global Catalogue of Microorganisms (GCM) 10K type strain sequencing project: providing services to taxonomists for standard genome sequencing and annotation.</title>
        <authorList>
            <consortium name="The Broad Institute Genomics Platform"/>
            <consortium name="The Broad Institute Genome Sequencing Center for Infectious Disease"/>
            <person name="Wu L."/>
            <person name="Ma J."/>
        </authorList>
    </citation>
    <scope>NUCLEOTIDE SEQUENCE [LARGE SCALE GENOMIC DNA]</scope>
    <source>
        <strain evidence="3">CGMCC 4.1469</strain>
    </source>
</reference>
<dbReference type="RefSeq" id="WP_377163787.1">
    <property type="nucleotide sequence ID" value="NZ_JBHSMQ010000001.1"/>
</dbReference>
<dbReference type="EMBL" id="JBHSMQ010000001">
    <property type="protein sequence ID" value="MFC5454081.1"/>
    <property type="molecule type" value="Genomic_DNA"/>
</dbReference>
<keyword evidence="3" id="KW-1185">Reference proteome</keyword>
<keyword evidence="1" id="KW-0732">Signal</keyword>
<protein>
    <recommendedName>
        <fullName evidence="4">VCBS repeat-containing protein</fullName>
    </recommendedName>
</protein>
<comment type="caution">
    <text evidence="2">The sequence shown here is derived from an EMBL/GenBank/DDBJ whole genome shotgun (WGS) entry which is preliminary data.</text>
</comment>
<evidence type="ECO:0008006" key="4">
    <source>
        <dbReference type="Google" id="ProtNLM"/>
    </source>
</evidence>
<feature type="signal peptide" evidence="1">
    <location>
        <begin position="1"/>
        <end position="20"/>
    </location>
</feature>
<evidence type="ECO:0000256" key="1">
    <source>
        <dbReference type="SAM" id="SignalP"/>
    </source>
</evidence>
<feature type="chain" id="PRO_5046753179" description="VCBS repeat-containing protein" evidence="1">
    <location>
        <begin position="21"/>
        <end position="369"/>
    </location>
</feature>
<organism evidence="2 3">
    <name type="scientific">Prosthecobacter fluviatilis</name>
    <dbReference type="NCBI Taxonomy" id="445931"/>
    <lineage>
        <taxon>Bacteria</taxon>
        <taxon>Pseudomonadati</taxon>
        <taxon>Verrucomicrobiota</taxon>
        <taxon>Verrucomicrobiia</taxon>
        <taxon>Verrucomicrobiales</taxon>
        <taxon>Verrucomicrobiaceae</taxon>
        <taxon>Prosthecobacter</taxon>
    </lineage>
</organism>
<gene>
    <name evidence="2" type="ORF">ACFQDI_04355</name>
</gene>
<evidence type="ECO:0000313" key="3">
    <source>
        <dbReference type="Proteomes" id="UP001596052"/>
    </source>
</evidence>
<name>A0ABW0KNF8_9BACT</name>
<proteinExistence type="predicted"/>
<accession>A0ABW0KNF8</accession>